<comment type="caution">
    <text evidence="12">The sequence shown here is derived from an EMBL/GenBank/DDBJ whole genome shotgun (WGS) entry which is preliminary data.</text>
</comment>
<feature type="active site" description="Proton donor/acceptor" evidence="11">
    <location>
        <position position="268"/>
    </location>
</feature>
<evidence type="ECO:0000256" key="10">
    <source>
        <dbReference type="PIRSR" id="PIRSR006615-1"/>
    </source>
</evidence>
<evidence type="ECO:0000256" key="1">
    <source>
        <dbReference type="ARBA" id="ARBA00022645"/>
    </source>
</evidence>
<evidence type="ECO:0000313" key="12">
    <source>
        <dbReference type="EMBL" id="HGY10012.1"/>
    </source>
</evidence>
<dbReference type="EC" id="3.4.17.19" evidence="9"/>
<comment type="function">
    <text evidence="9">Broad specificity carboxypetidase that releases amino acids sequentially from the C-terminus, including neutral, aromatic, polar and basic residues.</text>
</comment>
<feature type="binding site" evidence="10">
    <location>
        <position position="271"/>
    </location>
    <ligand>
        <name>Zn(2+)</name>
        <dbReference type="ChEBI" id="CHEBI:29105"/>
        <note>catalytic</note>
    </ligand>
</feature>
<keyword evidence="3 9" id="KW-0479">Metal-binding</keyword>
<dbReference type="SUPFAM" id="SSF55486">
    <property type="entry name" value="Metalloproteases ('zincins'), catalytic domain"/>
    <property type="match status" value="1"/>
</dbReference>
<evidence type="ECO:0000256" key="6">
    <source>
        <dbReference type="ARBA" id="ARBA00023049"/>
    </source>
</evidence>
<keyword evidence="5 10" id="KW-0862">Zinc</keyword>
<dbReference type="PIRSF" id="PIRSF006615">
    <property type="entry name" value="Zn_crbxpep_Taq"/>
    <property type="match status" value="1"/>
</dbReference>
<dbReference type="Pfam" id="PF02074">
    <property type="entry name" value="Peptidase_M32"/>
    <property type="match status" value="1"/>
</dbReference>
<keyword evidence="1 9" id="KW-0121">Carboxypeptidase</keyword>
<evidence type="ECO:0000256" key="5">
    <source>
        <dbReference type="ARBA" id="ARBA00022833"/>
    </source>
</evidence>
<dbReference type="FunFam" id="1.10.1370.30:FF:000003">
    <property type="entry name" value="Thermostable carboxypeptidase 1"/>
    <property type="match status" value="1"/>
</dbReference>
<name>A0A7C4ZDZ2_9DEIN</name>
<reference evidence="12" key="1">
    <citation type="journal article" date="2020" name="mSystems">
        <title>Genome- and Community-Level Interaction Insights into Carbon Utilization and Element Cycling Functions of Hydrothermarchaeota in Hydrothermal Sediment.</title>
        <authorList>
            <person name="Zhou Z."/>
            <person name="Liu Y."/>
            <person name="Xu W."/>
            <person name="Pan J."/>
            <person name="Luo Z.H."/>
            <person name="Li M."/>
        </authorList>
    </citation>
    <scope>NUCLEOTIDE SEQUENCE [LARGE SCALE GENOMIC DNA]</scope>
    <source>
        <strain evidence="12">HyVt-570</strain>
    </source>
</reference>
<evidence type="ECO:0000256" key="2">
    <source>
        <dbReference type="ARBA" id="ARBA00022670"/>
    </source>
</evidence>
<keyword evidence="6 9" id="KW-0482">Metalloprotease</keyword>
<dbReference type="CDD" id="cd06460">
    <property type="entry name" value="M32_Taq"/>
    <property type="match status" value="1"/>
</dbReference>
<protein>
    <recommendedName>
        <fullName evidence="9">Metal-dependent carboxypeptidase</fullName>
        <ecNumber evidence="9">3.4.17.19</ecNumber>
    </recommendedName>
</protein>
<dbReference type="PROSITE" id="PS52034">
    <property type="entry name" value="PEPTIDASE_M32"/>
    <property type="match status" value="1"/>
</dbReference>
<feature type="binding site" evidence="10">
    <location>
        <position position="267"/>
    </location>
    <ligand>
        <name>Zn(2+)</name>
        <dbReference type="ChEBI" id="CHEBI:29105"/>
        <note>catalytic</note>
    </ligand>
</feature>
<evidence type="ECO:0000256" key="9">
    <source>
        <dbReference type="PIRNR" id="PIRNR006615"/>
    </source>
</evidence>
<comment type="similarity">
    <text evidence="8 9">Belongs to the peptidase M32 family.</text>
</comment>
<dbReference type="PANTHER" id="PTHR34217:SF1">
    <property type="entry name" value="CARBOXYPEPTIDASE 1"/>
    <property type="match status" value="1"/>
</dbReference>
<evidence type="ECO:0000256" key="3">
    <source>
        <dbReference type="ARBA" id="ARBA00022723"/>
    </source>
</evidence>
<dbReference type="EMBL" id="DRPZ01000211">
    <property type="protein sequence ID" value="HGY10012.1"/>
    <property type="molecule type" value="Genomic_DNA"/>
</dbReference>
<keyword evidence="2 9" id="KW-0645">Protease</keyword>
<dbReference type="GO" id="GO:0008270">
    <property type="term" value="F:zinc ion binding"/>
    <property type="evidence" value="ECO:0007669"/>
    <property type="project" value="UniProtKB-ARBA"/>
</dbReference>
<dbReference type="Proteomes" id="UP000885759">
    <property type="component" value="Unassembled WGS sequence"/>
</dbReference>
<proteinExistence type="inferred from homology"/>
<keyword evidence="4 9" id="KW-0378">Hydrolase</keyword>
<organism evidence="12">
    <name type="scientific">Oceanithermus profundus</name>
    <dbReference type="NCBI Taxonomy" id="187137"/>
    <lineage>
        <taxon>Bacteria</taxon>
        <taxon>Thermotogati</taxon>
        <taxon>Deinococcota</taxon>
        <taxon>Deinococci</taxon>
        <taxon>Thermales</taxon>
        <taxon>Thermaceae</taxon>
        <taxon>Oceanithermus</taxon>
    </lineage>
</organism>
<evidence type="ECO:0000256" key="8">
    <source>
        <dbReference type="ARBA" id="ARBA00061580"/>
    </source>
</evidence>
<evidence type="ECO:0000256" key="11">
    <source>
        <dbReference type="PIRSR" id="PIRSR006615-2"/>
    </source>
</evidence>
<feature type="binding site" evidence="10">
    <location>
        <position position="297"/>
    </location>
    <ligand>
        <name>Zn(2+)</name>
        <dbReference type="ChEBI" id="CHEBI:29105"/>
        <note>catalytic</note>
    </ligand>
</feature>
<dbReference type="AlphaFoldDB" id="A0A7C4ZDZ2"/>
<dbReference type="InterPro" id="IPR001333">
    <property type="entry name" value="Peptidase_M32_Taq"/>
</dbReference>
<dbReference type="GO" id="GO:0004181">
    <property type="term" value="F:metallocarboxypeptidase activity"/>
    <property type="evidence" value="ECO:0007669"/>
    <property type="project" value="UniProtKB-UniRule"/>
</dbReference>
<gene>
    <name evidence="12" type="ORF">ENK37_08195</name>
</gene>
<dbReference type="Gene3D" id="1.10.1370.30">
    <property type="match status" value="1"/>
</dbReference>
<comment type="catalytic activity">
    <reaction evidence="7 9">
        <text>Release of a C-terminal amino acid with broad specificity, except for -Pro.</text>
        <dbReference type="EC" id="3.4.17.19"/>
    </reaction>
</comment>
<accession>A0A7C4ZDZ2</accession>
<dbReference type="PRINTS" id="PR00998">
    <property type="entry name" value="CRBOXYPTASET"/>
</dbReference>
<dbReference type="PANTHER" id="PTHR34217">
    <property type="entry name" value="METAL-DEPENDENT CARBOXYPEPTIDASE"/>
    <property type="match status" value="1"/>
</dbReference>
<evidence type="ECO:0000256" key="4">
    <source>
        <dbReference type="ARBA" id="ARBA00022801"/>
    </source>
</evidence>
<comment type="cofactor">
    <cofactor evidence="10">
        <name>Zn(2+)</name>
        <dbReference type="ChEBI" id="CHEBI:29105"/>
    </cofactor>
    <text evidence="10">Binds 1 zinc ion per subunit.</text>
</comment>
<dbReference type="GO" id="GO:0006508">
    <property type="term" value="P:proteolysis"/>
    <property type="evidence" value="ECO:0007669"/>
    <property type="project" value="UniProtKB-UniRule"/>
</dbReference>
<evidence type="ECO:0000256" key="7">
    <source>
        <dbReference type="ARBA" id="ARBA00052755"/>
    </source>
</evidence>
<sequence>MTPNQAYEALKSFQIDTAYYQSLGALAGWDQRTYIPHRGHAHRARQFAALARLLHARRTDPRITEWLDAVEGSDLVADSESPEAANVREWRRDYERAVRVPDDLAVALAQAQSEGESAWESLREADDWAGFRPYLKRVLQLTREYAEAVGYETEPYDALLEDYEPGERAARLQELFADLGRATRELLDRIRSASVRPPVEVLHRSYPVAVQSEVAHEVTALLGYDLESGRIDPTAHPFELSVGPGDVRITTRFYPDYFNAAFFGSVHEAGHAMYEQGLPAEHWGTPMGQAVSMGVHESQSRMWENLVGRSLGFWRFYYPRLQPRFEALADVTLEDFHRAVNAVQPSLIRVEADEVTYNLHILIRFELELALFRGELEVDDLPDAWNEKYREHLGVTPTSFKDGVMQDVHWSGGMFGYFPSYTLGNVYAAQLFEAARRDLGELEEAFARGEFAPLLEWLRARIHRQGRRLPPRRLIERATGRAPSPAPLVRYLNERFGALYHL</sequence>